<name>A0ABX2EM84_9BURK</name>
<dbReference type="RefSeq" id="WP_173127007.1">
    <property type="nucleotide sequence ID" value="NZ_JABRWJ010000006.1"/>
</dbReference>
<sequence length="138" mass="15191">MRSSFTLDRRRLLVLAAAPAFVRQARAADEPRFALGVASGQPQPDRLVLWTRLTGAGLAGAVDVQWELAEDEAFTRIAARGRETAEAAWAHSVHAEPAGLQPGRWYRYRFERPEDPASAVGVQARFAVEAGRPDPQRT</sequence>
<dbReference type="InterPro" id="IPR032093">
    <property type="entry name" value="PhoD_N"/>
</dbReference>
<dbReference type="Gene3D" id="2.60.40.380">
    <property type="entry name" value="Purple acid phosphatase-like, N-terminal"/>
    <property type="match status" value="1"/>
</dbReference>
<comment type="caution">
    <text evidence="2">The sequence shown here is derived from an EMBL/GenBank/DDBJ whole genome shotgun (WGS) entry which is preliminary data.</text>
</comment>
<proteinExistence type="predicted"/>
<gene>
    <name evidence="2" type="ORF">HLB44_22015</name>
</gene>
<dbReference type="EMBL" id="JABRWJ010000006">
    <property type="protein sequence ID" value="NRF69685.1"/>
    <property type="molecule type" value="Genomic_DNA"/>
</dbReference>
<dbReference type="PANTHER" id="PTHR43606">
    <property type="entry name" value="PHOSPHATASE, PUTATIVE (AFU_ORTHOLOGUE AFUA_6G08710)-RELATED"/>
    <property type="match status" value="1"/>
</dbReference>
<dbReference type="Pfam" id="PF16655">
    <property type="entry name" value="PhoD_N"/>
    <property type="match status" value="1"/>
</dbReference>
<evidence type="ECO:0000259" key="1">
    <source>
        <dbReference type="Pfam" id="PF16655"/>
    </source>
</evidence>
<dbReference type="PANTHER" id="PTHR43606:SF2">
    <property type="entry name" value="ALKALINE PHOSPHATASE FAMILY PROTEIN (AFU_ORTHOLOGUE AFUA_5G03860)"/>
    <property type="match status" value="1"/>
</dbReference>
<accession>A0ABX2EM84</accession>
<feature type="domain" description="Phospholipase D N-terminal" evidence="1">
    <location>
        <begin position="35"/>
        <end position="121"/>
    </location>
</feature>
<keyword evidence="3" id="KW-1185">Reference proteome</keyword>
<dbReference type="Proteomes" id="UP000737171">
    <property type="component" value="Unassembled WGS sequence"/>
</dbReference>
<reference evidence="2 3" key="1">
    <citation type="submission" date="2020-05" db="EMBL/GenBank/DDBJ databases">
        <title>Aquincola sp. isolate from soil.</title>
        <authorList>
            <person name="Han J."/>
            <person name="Kim D.-U."/>
        </authorList>
    </citation>
    <scope>NUCLEOTIDE SEQUENCE [LARGE SCALE GENOMIC DNA]</scope>
    <source>
        <strain evidence="2 3">S2</strain>
    </source>
</reference>
<protein>
    <submittedName>
        <fullName evidence="2">PhoD-like phosphatase N-terminal domain-containing protein</fullName>
    </submittedName>
</protein>
<dbReference type="InterPro" id="IPR052900">
    <property type="entry name" value="Phospholipid_Metab_Enz"/>
</dbReference>
<evidence type="ECO:0000313" key="2">
    <source>
        <dbReference type="EMBL" id="NRF69685.1"/>
    </source>
</evidence>
<evidence type="ECO:0000313" key="3">
    <source>
        <dbReference type="Proteomes" id="UP000737171"/>
    </source>
</evidence>
<organism evidence="2 3">
    <name type="scientific">Pseudaquabacterium terrae</name>
    <dbReference type="NCBI Taxonomy" id="2732868"/>
    <lineage>
        <taxon>Bacteria</taxon>
        <taxon>Pseudomonadati</taxon>
        <taxon>Pseudomonadota</taxon>
        <taxon>Betaproteobacteria</taxon>
        <taxon>Burkholderiales</taxon>
        <taxon>Sphaerotilaceae</taxon>
        <taxon>Pseudaquabacterium</taxon>
    </lineage>
</organism>